<dbReference type="Gene3D" id="3.30.420.10">
    <property type="entry name" value="Ribonuclease H-like superfamily/Ribonuclease H"/>
    <property type="match status" value="2"/>
</dbReference>
<keyword evidence="5" id="KW-0963">Cytoplasm</keyword>
<evidence type="ECO:0000256" key="3">
    <source>
        <dbReference type="ARBA" id="ARBA00008378"/>
    </source>
</evidence>
<evidence type="ECO:0000256" key="1">
    <source>
        <dbReference type="ARBA" id="ARBA00004065"/>
    </source>
</evidence>
<organism evidence="6 7">
    <name type="scientific">Sedimentisphaera cyanobacteriorum</name>
    <dbReference type="NCBI Taxonomy" id="1940790"/>
    <lineage>
        <taxon>Bacteria</taxon>
        <taxon>Pseudomonadati</taxon>
        <taxon>Planctomycetota</taxon>
        <taxon>Phycisphaerae</taxon>
        <taxon>Sedimentisphaerales</taxon>
        <taxon>Sedimentisphaeraceae</taxon>
        <taxon>Sedimentisphaera</taxon>
    </lineage>
</organism>
<evidence type="ECO:0000256" key="4">
    <source>
        <dbReference type="ARBA" id="ARBA00021407"/>
    </source>
</evidence>
<dbReference type="OrthoDB" id="5498373at2"/>
<dbReference type="InterPro" id="IPR001352">
    <property type="entry name" value="RNase_HII/HIII"/>
</dbReference>
<dbReference type="AlphaFoldDB" id="A0A1Q2HN32"/>
<dbReference type="KEGG" id="pbu:L21SP3_00680"/>
<evidence type="ECO:0000313" key="6">
    <source>
        <dbReference type="EMBL" id="AQQ08887.1"/>
    </source>
</evidence>
<dbReference type="InterPro" id="IPR012337">
    <property type="entry name" value="RNaseH-like_sf"/>
</dbReference>
<sequence>MAVLYGIDEAGYGPILGPLAVSCAGFGIPDEIIAEDLWELLKSAAAKNKRGLRGRLLITDSKKAYSRKSGIGHLLKTVLALTGVRPESARELIDCLTYGSLRRPADYPWYERLKNQSLGYDIQDLSISSEVFSRECQKNNIEFIGASAELLDAGTYNDLIQSVQNKSSLLFTLVCRLIALIAKNHPKEKIQIIADRQGGRAHYSRPLAKMFPYMDVAVIKESENISSYLLKGGSEIKIHFTAKADQRFLPVSASSMVCKLLREIMIQSLNDFFIAEMPGLSPTAGYWQDGLRFISEIEPIIENKQIDRTRLVRTR</sequence>
<dbReference type="PANTHER" id="PTHR10954">
    <property type="entry name" value="RIBONUCLEASE H2 SUBUNIT A"/>
    <property type="match status" value="1"/>
</dbReference>
<accession>A0A1Q2HN32</accession>
<dbReference type="Proteomes" id="UP000188273">
    <property type="component" value="Chromosome"/>
</dbReference>
<dbReference type="GO" id="GO:0003723">
    <property type="term" value="F:RNA binding"/>
    <property type="evidence" value="ECO:0007669"/>
    <property type="project" value="InterPro"/>
</dbReference>
<gene>
    <name evidence="6" type="ORF">L21SP3_00680</name>
</gene>
<dbReference type="EMBL" id="CP019633">
    <property type="protein sequence ID" value="AQQ08887.1"/>
    <property type="molecule type" value="Genomic_DNA"/>
</dbReference>
<reference evidence="7" key="1">
    <citation type="submission" date="2017-02" db="EMBL/GenBank/DDBJ databases">
        <title>Comparative genomics and description of representatives of a novel lineage of planctomycetes thriving in anoxic sediments.</title>
        <authorList>
            <person name="Spring S."/>
            <person name="Bunk B."/>
            <person name="Sproer C."/>
            <person name="Klenk H.-P."/>
        </authorList>
    </citation>
    <scope>NUCLEOTIDE SEQUENCE [LARGE SCALE GENOMIC DNA]</scope>
    <source>
        <strain evidence="7">L21-RPul-D3</strain>
    </source>
</reference>
<dbReference type="STRING" id="1940790.L21SP3_00680"/>
<comment type="subcellular location">
    <subcellularLocation>
        <location evidence="2">Cytoplasm</location>
    </subcellularLocation>
</comment>
<dbReference type="RefSeq" id="WP_077539353.1">
    <property type="nucleotide sequence ID" value="NZ_CP019633.1"/>
</dbReference>
<evidence type="ECO:0000256" key="2">
    <source>
        <dbReference type="ARBA" id="ARBA00004496"/>
    </source>
</evidence>
<dbReference type="GO" id="GO:0032299">
    <property type="term" value="C:ribonuclease H2 complex"/>
    <property type="evidence" value="ECO:0007669"/>
    <property type="project" value="TreeGrafter"/>
</dbReference>
<dbReference type="PANTHER" id="PTHR10954:SF23">
    <property type="entry name" value="RIBONUCLEASE"/>
    <property type="match status" value="1"/>
</dbReference>
<evidence type="ECO:0000256" key="5">
    <source>
        <dbReference type="ARBA" id="ARBA00022490"/>
    </source>
</evidence>
<comment type="function">
    <text evidence="1">Endonuclease that specifically degrades the RNA of RNA-DNA hybrids.</text>
</comment>
<dbReference type="GO" id="GO:0005737">
    <property type="term" value="C:cytoplasm"/>
    <property type="evidence" value="ECO:0007669"/>
    <property type="project" value="UniProtKB-SubCell"/>
</dbReference>
<comment type="similarity">
    <text evidence="3">Belongs to the RNase HII family. RnhC subfamily.</text>
</comment>
<dbReference type="GO" id="GO:0006298">
    <property type="term" value="P:mismatch repair"/>
    <property type="evidence" value="ECO:0007669"/>
    <property type="project" value="TreeGrafter"/>
</dbReference>
<dbReference type="GO" id="GO:0043137">
    <property type="term" value="P:DNA replication, removal of RNA primer"/>
    <property type="evidence" value="ECO:0007669"/>
    <property type="project" value="TreeGrafter"/>
</dbReference>
<proteinExistence type="inferred from homology"/>
<keyword evidence="7" id="KW-1185">Reference proteome</keyword>
<name>A0A1Q2HN32_9BACT</name>
<dbReference type="GO" id="GO:0004523">
    <property type="term" value="F:RNA-DNA hybrid ribonuclease activity"/>
    <property type="evidence" value="ECO:0007669"/>
    <property type="project" value="InterPro"/>
</dbReference>
<dbReference type="SUPFAM" id="SSF53098">
    <property type="entry name" value="Ribonuclease H-like"/>
    <property type="match status" value="2"/>
</dbReference>
<protein>
    <recommendedName>
        <fullName evidence="4">Ribonuclease HIII</fullName>
    </recommendedName>
</protein>
<evidence type="ECO:0000313" key="7">
    <source>
        <dbReference type="Proteomes" id="UP000188273"/>
    </source>
</evidence>
<dbReference type="InterPro" id="IPR036397">
    <property type="entry name" value="RNaseH_sf"/>
</dbReference>